<gene>
    <name evidence="3" type="ORF">Nans01_32480</name>
</gene>
<dbReference type="InterPro" id="IPR038732">
    <property type="entry name" value="HpyO/CreE_NAD-binding"/>
</dbReference>
<keyword evidence="1" id="KW-0472">Membrane</keyword>
<dbReference type="Proteomes" id="UP001165092">
    <property type="component" value="Unassembled WGS sequence"/>
</dbReference>
<dbReference type="RefSeq" id="WP_285760362.1">
    <property type="nucleotide sequence ID" value="NZ_BSQG01000005.1"/>
</dbReference>
<evidence type="ECO:0000313" key="3">
    <source>
        <dbReference type="EMBL" id="GLU48897.1"/>
    </source>
</evidence>
<keyword evidence="4" id="KW-1185">Reference proteome</keyword>
<name>A0A9W6P8A8_9ACTN</name>
<organism evidence="3 4">
    <name type="scientific">Nocardiopsis ansamitocini</name>
    <dbReference type="NCBI Taxonomy" id="1670832"/>
    <lineage>
        <taxon>Bacteria</taxon>
        <taxon>Bacillati</taxon>
        <taxon>Actinomycetota</taxon>
        <taxon>Actinomycetes</taxon>
        <taxon>Streptosporangiales</taxon>
        <taxon>Nocardiopsidaceae</taxon>
        <taxon>Nocardiopsis</taxon>
    </lineage>
</organism>
<proteinExistence type="predicted"/>
<dbReference type="Gene3D" id="3.50.50.60">
    <property type="entry name" value="FAD/NAD(P)-binding domain"/>
    <property type="match status" value="1"/>
</dbReference>
<sequence length="467" mass="50398">MVRDLMEPDPRPVIACVGGGASSALTAIALLRATTWLRLRYRLVLFDEHGRHARGVAYSTHDDGHLLNSPLKSMSALPDQPGHLAEWSHEHALGHGPDSFLPRRVYGDYLAQTLARTAAWAQPHASLELRTARVESARPGDDGVTLRLGSGEELRASGVVVATGNAAGMHTPGCPELPGVVSDPWHPDSGITALERADRVLAVGTGLTMVDVALSLTRSRPDTVVHAVSRHGLLPQEHRLPLVTPPGLVDLHGMAGNPPSLRDLTRRVRAAVRDYPGDWRHVVDSLRPHVQMVWQGLSASEQRRFLDRLARHWEAARHRMAPEVAARLSALRAQGRLRIHSGGLREVGRADGALRARLGDGTALDVDAVLNCTGANPGSAPFITRILGDGLARPNHLGLGVDTCPRGALVTPSGRVSRRLFALGPVRRGQLYETTAIPEIRAQAEQLAQRIADTVLRNRAVEPTVVP</sequence>
<dbReference type="InterPro" id="IPR036188">
    <property type="entry name" value="FAD/NAD-bd_sf"/>
</dbReference>
<dbReference type="PANTHER" id="PTHR40254">
    <property type="entry name" value="BLR0577 PROTEIN"/>
    <property type="match status" value="1"/>
</dbReference>
<keyword evidence="1" id="KW-0812">Transmembrane</keyword>
<reference evidence="3" key="1">
    <citation type="submission" date="2023-02" db="EMBL/GenBank/DDBJ databases">
        <title>Nocardiopsis ansamitocini NBRC 112285.</title>
        <authorList>
            <person name="Ichikawa N."/>
            <person name="Sato H."/>
            <person name="Tonouchi N."/>
        </authorList>
    </citation>
    <scope>NUCLEOTIDE SEQUENCE</scope>
    <source>
        <strain evidence="3">NBRC 112285</strain>
    </source>
</reference>
<accession>A0A9W6P8A8</accession>
<dbReference type="AlphaFoldDB" id="A0A9W6P8A8"/>
<dbReference type="PANTHER" id="PTHR40254:SF1">
    <property type="entry name" value="BLR0577 PROTEIN"/>
    <property type="match status" value="1"/>
</dbReference>
<evidence type="ECO:0000259" key="2">
    <source>
        <dbReference type="Pfam" id="PF13454"/>
    </source>
</evidence>
<feature type="transmembrane region" description="Helical" evidence="1">
    <location>
        <begin position="12"/>
        <end position="33"/>
    </location>
</feature>
<dbReference type="SUPFAM" id="SSF51905">
    <property type="entry name" value="FAD/NAD(P)-binding domain"/>
    <property type="match status" value="2"/>
</dbReference>
<feature type="domain" description="FAD-dependent urate hydroxylase HpyO/Asp monooxygenase CreE-like FAD/NAD(P)-binding" evidence="2">
    <location>
        <begin position="15"/>
        <end position="165"/>
    </location>
</feature>
<keyword evidence="1" id="KW-1133">Transmembrane helix</keyword>
<dbReference type="Pfam" id="PF13454">
    <property type="entry name" value="NAD_binding_9"/>
    <property type="match status" value="1"/>
</dbReference>
<protein>
    <recommendedName>
        <fullName evidence="2">FAD-dependent urate hydroxylase HpyO/Asp monooxygenase CreE-like FAD/NAD(P)-binding domain-containing protein</fullName>
    </recommendedName>
</protein>
<evidence type="ECO:0000313" key="4">
    <source>
        <dbReference type="Proteomes" id="UP001165092"/>
    </source>
</evidence>
<dbReference type="EMBL" id="BSQG01000005">
    <property type="protein sequence ID" value="GLU48897.1"/>
    <property type="molecule type" value="Genomic_DNA"/>
</dbReference>
<evidence type="ECO:0000256" key="1">
    <source>
        <dbReference type="SAM" id="Phobius"/>
    </source>
</evidence>
<dbReference type="InterPro" id="IPR052189">
    <property type="entry name" value="L-asp_N-monooxygenase_NS-form"/>
</dbReference>
<comment type="caution">
    <text evidence="3">The sequence shown here is derived from an EMBL/GenBank/DDBJ whole genome shotgun (WGS) entry which is preliminary data.</text>
</comment>